<protein>
    <recommendedName>
        <fullName evidence="4">Cell wall protein</fullName>
    </recommendedName>
</protein>
<dbReference type="Proteomes" id="UP000054321">
    <property type="component" value="Unassembled WGS sequence"/>
</dbReference>
<evidence type="ECO:0000313" key="2">
    <source>
        <dbReference type="EMBL" id="KIN02635.1"/>
    </source>
</evidence>
<organism evidence="2 3">
    <name type="scientific">Oidiodendron maius (strain Zn)</name>
    <dbReference type="NCBI Taxonomy" id="913774"/>
    <lineage>
        <taxon>Eukaryota</taxon>
        <taxon>Fungi</taxon>
        <taxon>Dikarya</taxon>
        <taxon>Ascomycota</taxon>
        <taxon>Pezizomycotina</taxon>
        <taxon>Leotiomycetes</taxon>
        <taxon>Leotiomycetes incertae sedis</taxon>
        <taxon>Myxotrichaceae</taxon>
        <taxon>Oidiodendron</taxon>
    </lineage>
</organism>
<dbReference type="OrthoDB" id="10471936at2759"/>
<evidence type="ECO:0008006" key="4">
    <source>
        <dbReference type="Google" id="ProtNLM"/>
    </source>
</evidence>
<reference evidence="2 3" key="1">
    <citation type="submission" date="2014-04" db="EMBL/GenBank/DDBJ databases">
        <authorList>
            <consortium name="DOE Joint Genome Institute"/>
            <person name="Kuo A."/>
            <person name="Martino E."/>
            <person name="Perotto S."/>
            <person name="Kohler A."/>
            <person name="Nagy L.G."/>
            <person name="Floudas D."/>
            <person name="Copeland A."/>
            <person name="Barry K.W."/>
            <person name="Cichocki N."/>
            <person name="Veneault-Fourrey C."/>
            <person name="LaButti K."/>
            <person name="Lindquist E.A."/>
            <person name="Lipzen A."/>
            <person name="Lundell T."/>
            <person name="Morin E."/>
            <person name="Murat C."/>
            <person name="Sun H."/>
            <person name="Tunlid A."/>
            <person name="Henrissat B."/>
            <person name="Grigoriev I.V."/>
            <person name="Hibbett D.S."/>
            <person name="Martin F."/>
            <person name="Nordberg H.P."/>
            <person name="Cantor M.N."/>
            <person name="Hua S.X."/>
        </authorList>
    </citation>
    <scope>NUCLEOTIDE SEQUENCE [LARGE SCALE GENOMIC DNA]</scope>
    <source>
        <strain evidence="2 3">Zn</strain>
    </source>
</reference>
<gene>
    <name evidence="2" type="ORF">OIDMADRAFT_52471</name>
</gene>
<proteinExistence type="predicted"/>
<dbReference type="InParanoid" id="A0A0C3HHS7"/>
<keyword evidence="3" id="KW-1185">Reference proteome</keyword>
<name>A0A0C3HHS7_OIDMZ</name>
<accession>A0A0C3HHS7</accession>
<feature type="signal peptide" evidence="1">
    <location>
        <begin position="1"/>
        <end position="18"/>
    </location>
</feature>
<dbReference type="HOGENOM" id="CLU_1619542_0_0_1"/>
<feature type="chain" id="PRO_5002178183" description="Cell wall protein" evidence="1">
    <location>
        <begin position="19"/>
        <end position="164"/>
    </location>
</feature>
<dbReference type="AlphaFoldDB" id="A0A0C3HHS7"/>
<dbReference type="EMBL" id="KN832874">
    <property type="protein sequence ID" value="KIN02635.1"/>
    <property type="molecule type" value="Genomic_DNA"/>
</dbReference>
<evidence type="ECO:0000313" key="3">
    <source>
        <dbReference type="Proteomes" id="UP000054321"/>
    </source>
</evidence>
<evidence type="ECO:0000256" key="1">
    <source>
        <dbReference type="SAM" id="SignalP"/>
    </source>
</evidence>
<reference evidence="3" key="2">
    <citation type="submission" date="2015-01" db="EMBL/GenBank/DDBJ databases">
        <title>Evolutionary Origins and Diversification of the Mycorrhizal Mutualists.</title>
        <authorList>
            <consortium name="DOE Joint Genome Institute"/>
            <consortium name="Mycorrhizal Genomics Consortium"/>
            <person name="Kohler A."/>
            <person name="Kuo A."/>
            <person name="Nagy L.G."/>
            <person name="Floudas D."/>
            <person name="Copeland A."/>
            <person name="Barry K.W."/>
            <person name="Cichocki N."/>
            <person name="Veneault-Fourrey C."/>
            <person name="LaButti K."/>
            <person name="Lindquist E.A."/>
            <person name="Lipzen A."/>
            <person name="Lundell T."/>
            <person name="Morin E."/>
            <person name="Murat C."/>
            <person name="Riley R."/>
            <person name="Ohm R."/>
            <person name="Sun H."/>
            <person name="Tunlid A."/>
            <person name="Henrissat B."/>
            <person name="Grigoriev I.V."/>
            <person name="Hibbett D.S."/>
            <person name="Martin F."/>
        </authorList>
    </citation>
    <scope>NUCLEOTIDE SEQUENCE [LARGE SCALE GENOMIC DNA]</scope>
    <source>
        <strain evidence="3">Zn</strain>
    </source>
</reference>
<sequence length="164" mass="17226">MKFFALLPLATLFMGALSSPTISVALQERESADPLSTLQQFTADSKQYTDAIHTAITPLTPSSDPASLSEAAETIANAIQGLEELVTNTTAVLTGNEKITRTVTLRSGNPLDSSAASQIAEFLADLSSLSWNLQDLFGFSGPIGEALGPLISSVTQLWATVLAL</sequence>
<keyword evidence="1" id="KW-0732">Signal</keyword>